<dbReference type="AlphaFoldDB" id="A0A8J3B8X4"/>
<feature type="region of interest" description="Disordered" evidence="1">
    <location>
        <begin position="34"/>
        <end position="55"/>
    </location>
</feature>
<protein>
    <recommendedName>
        <fullName evidence="3">Pyrrolo-quinoline quinone repeat domain-containing protein</fullName>
    </recommendedName>
</protein>
<dbReference type="Gene3D" id="2.130.10.10">
    <property type="entry name" value="YVTN repeat-like/Quinoprotein amine dehydrogenase"/>
    <property type="match status" value="1"/>
</dbReference>
<feature type="domain" description="Pyrrolo-quinoline quinone repeat" evidence="3">
    <location>
        <begin position="249"/>
        <end position="321"/>
    </location>
</feature>
<feature type="chain" id="PRO_5039358272" description="Pyrrolo-quinoline quinone repeat domain-containing protein" evidence="2">
    <location>
        <begin position="21"/>
        <end position="375"/>
    </location>
</feature>
<evidence type="ECO:0000313" key="4">
    <source>
        <dbReference type="EMBL" id="GGJ93965.1"/>
    </source>
</evidence>
<dbReference type="SUPFAM" id="SSF50998">
    <property type="entry name" value="Quinoprotein alcohol dehydrogenase-like"/>
    <property type="match status" value="1"/>
</dbReference>
<dbReference type="InterPro" id="IPR011047">
    <property type="entry name" value="Quinoprotein_ADH-like_sf"/>
</dbReference>
<evidence type="ECO:0000256" key="2">
    <source>
        <dbReference type="SAM" id="SignalP"/>
    </source>
</evidence>
<evidence type="ECO:0000313" key="5">
    <source>
        <dbReference type="Proteomes" id="UP000649739"/>
    </source>
</evidence>
<reference evidence="4" key="1">
    <citation type="journal article" date="2014" name="Int. J. Syst. Evol. Microbiol.">
        <title>Complete genome sequence of Corynebacterium casei LMG S-19264T (=DSM 44701T), isolated from a smear-ripened cheese.</title>
        <authorList>
            <consortium name="US DOE Joint Genome Institute (JGI-PGF)"/>
            <person name="Walter F."/>
            <person name="Albersmeier A."/>
            <person name="Kalinowski J."/>
            <person name="Ruckert C."/>
        </authorList>
    </citation>
    <scope>NUCLEOTIDE SEQUENCE</scope>
    <source>
        <strain evidence="4">JCM 3090</strain>
    </source>
</reference>
<comment type="caution">
    <text evidence="4">The sequence shown here is derived from an EMBL/GenBank/DDBJ whole genome shotgun (WGS) entry which is preliminary data.</text>
</comment>
<name>A0A8J3B8X4_9ACTN</name>
<gene>
    <name evidence="4" type="ORF">GCM10010123_24770</name>
</gene>
<dbReference type="InterPro" id="IPR002372">
    <property type="entry name" value="PQQ_rpt_dom"/>
</dbReference>
<feature type="compositionally biased region" description="Low complexity" evidence="1">
    <location>
        <begin position="34"/>
        <end position="48"/>
    </location>
</feature>
<keyword evidence="2" id="KW-0732">Signal</keyword>
<sequence length="375" mass="38961">MKARGTVTRRALVLAGAAAAGTILVGPAAPGGPPVARAEARGGTPATGRRGHAVRQRWQVPSGSADHYLAAADQRVFLLVDGIACHRADTGARAWFAPMLLSNYFQFLAPGGDALYSFLTPVVGNAVQCVLDCRDSATGAARWQRQLTELVEALAGHRDGVLTMSRNDGMQVTGYDADGEVRWRRTGELLGPVVDGAALVGDPRGTALVDARTGVPRWRIRPGRFAALATSPDGRFATGYGDLGGVPPHVARIDLRDGSERWRRAGEVDAAADDGANLVVSGNHRETTGLDPATGAERWRTATAGDLALTAGLAWILVGSDTRVVDAASGAQVATPFAAAPRRSTVVGDLLVTTDGAHLTAYGPDRAAAQPGGTR</sequence>
<proteinExistence type="predicted"/>
<dbReference type="EMBL" id="BMQB01000005">
    <property type="protein sequence ID" value="GGJ93965.1"/>
    <property type="molecule type" value="Genomic_DNA"/>
</dbReference>
<keyword evidence="5" id="KW-1185">Reference proteome</keyword>
<organism evidence="4 5">
    <name type="scientific">Pilimelia anulata</name>
    <dbReference type="NCBI Taxonomy" id="53371"/>
    <lineage>
        <taxon>Bacteria</taxon>
        <taxon>Bacillati</taxon>
        <taxon>Actinomycetota</taxon>
        <taxon>Actinomycetes</taxon>
        <taxon>Micromonosporales</taxon>
        <taxon>Micromonosporaceae</taxon>
        <taxon>Pilimelia</taxon>
    </lineage>
</organism>
<dbReference type="PROSITE" id="PS51318">
    <property type="entry name" value="TAT"/>
    <property type="match status" value="1"/>
</dbReference>
<dbReference type="InterPro" id="IPR015943">
    <property type="entry name" value="WD40/YVTN_repeat-like_dom_sf"/>
</dbReference>
<accession>A0A8J3B8X4</accession>
<evidence type="ECO:0000259" key="3">
    <source>
        <dbReference type="Pfam" id="PF13360"/>
    </source>
</evidence>
<dbReference type="Pfam" id="PF13360">
    <property type="entry name" value="PQQ_2"/>
    <property type="match status" value="1"/>
</dbReference>
<dbReference type="InterPro" id="IPR006311">
    <property type="entry name" value="TAT_signal"/>
</dbReference>
<evidence type="ECO:0000256" key="1">
    <source>
        <dbReference type="SAM" id="MobiDB-lite"/>
    </source>
</evidence>
<feature type="signal peptide" evidence="2">
    <location>
        <begin position="1"/>
        <end position="20"/>
    </location>
</feature>
<dbReference type="Proteomes" id="UP000649739">
    <property type="component" value="Unassembled WGS sequence"/>
</dbReference>
<reference evidence="4" key="2">
    <citation type="submission" date="2020-09" db="EMBL/GenBank/DDBJ databases">
        <authorList>
            <person name="Sun Q."/>
            <person name="Ohkuma M."/>
        </authorList>
    </citation>
    <scope>NUCLEOTIDE SEQUENCE</scope>
    <source>
        <strain evidence="4">JCM 3090</strain>
    </source>
</reference>